<keyword evidence="1" id="KW-0472">Membrane</keyword>
<keyword evidence="1" id="KW-1133">Transmembrane helix</keyword>
<dbReference type="AlphaFoldDB" id="A0A091BDB1"/>
<feature type="transmembrane region" description="Helical" evidence="1">
    <location>
        <begin position="170"/>
        <end position="198"/>
    </location>
</feature>
<feature type="transmembrane region" description="Helical" evidence="1">
    <location>
        <begin position="210"/>
        <end position="230"/>
    </location>
</feature>
<keyword evidence="3" id="KW-1185">Reference proteome</keyword>
<feature type="transmembrane region" description="Helical" evidence="1">
    <location>
        <begin position="87"/>
        <end position="107"/>
    </location>
</feature>
<gene>
    <name evidence="2" type="ORF">N789_13590</name>
</gene>
<reference evidence="2 3" key="1">
    <citation type="submission" date="2013-09" db="EMBL/GenBank/DDBJ databases">
        <title>Genome sequencing of Arenimonas oryziterrae.</title>
        <authorList>
            <person name="Chen F."/>
            <person name="Wang G."/>
        </authorList>
    </citation>
    <scope>NUCLEOTIDE SEQUENCE [LARGE SCALE GENOMIC DNA]</scope>
    <source>
        <strain evidence="2 3">YC6267</strain>
    </source>
</reference>
<proteinExistence type="predicted"/>
<name>A0A091BDB1_9GAMM</name>
<evidence type="ECO:0000313" key="2">
    <source>
        <dbReference type="EMBL" id="KFN42385.1"/>
    </source>
</evidence>
<dbReference type="RefSeq" id="WP_022970361.1">
    <property type="nucleotide sequence ID" value="NZ_ATVD01000007.1"/>
</dbReference>
<accession>A0A091BDB1</accession>
<dbReference type="eggNOG" id="ENOG5030CE8">
    <property type="taxonomic scope" value="Bacteria"/>
</dbReference>
<dbReference type="EMBL" id="AVCI01000010">
    <property type="protein sequence ID" value="KFN42385.1"/>
    <property type="molecule type" value="Genomic_DNA"/>
</dbReference>
<dbReference type="OrthoDB" id="1814621at2"/>
<feature type="transmembrane region" description="Helical" evidence="1">
    <location>
        <begin position="145"/>
        <end position="164"/>
    </location>
</feature>
<organism evidence="2 3">
    <name type="scientific">Arenimonas oryziterrae DSM 21050 = YC6267</name>
    <dbReference type="NCBI Taxonomy" id="1121015"/>
    <lineage>
        <taxon>Bacteria</taxon>
        <taxon>Pseudomonadati</taxon>
        <taxon>Pseudomonadota</taxon>
        <taxon>Gammaproteobacteria</taxon>
        <taxon>Lysobacterales</taxon>
        <taxon>Lysobacteraceae</taxon>
        <taxon>Arenimonas</taxon>
    </lineage>
</organism>
<protein>
    <recommendedName>
        <fullName evidence="4">Glycosyltransferase RgtA/B/C/D-like domain-containing protein</fullName>
    </recommendedName>
</protein>
<evidence type="ECO:0000256" key="1">
    <source>
        <dbReference type="SAM" id="Phobius"/>
    </source>
</evidence>
<evidence type="ECO:0000313" key="3">
    <source>
        <dbReference type="Proteomes" id="UP000029385"/>
    </source>
</evidence>
<evidence type="ECO:0008006" key="4">
    <source>
        <dbReference type="Google" id="ProtNLM"/>
    </source>
</evidence>
<feature type="transmembrane region" description="Helical" evidence="1">
    <location>
        <begin position="14"/>
        <end position="32"/>
    </location>
</feature>
<sequence>MPEIRAVATPSDRAWLVLLSVGLPLLLLALLGQDTNWDLRNYHLYNPHAWLQQRDGLDIAPAQLQSWHNPLLDVPLYLMTQARWHGAWIGLWLTLPTLLAIHCLLRLQRQLTDGPVPRSASLALTVIALLGAGATTALGSSFNDAFVAGGMLAALCCVVGPTPVRPRAWLIAGVIAGAVMGLKLTAALYCLGLAGAAAVGGPMRGAPQRLLLLALGGLLGFALTYGYWAWHLFVLHGNPVFPYFNQVFQSPDALPVAIEDRRYRPKTVMDAFWVPLRLLQESMRYSEAPLRDPRMLLGVLAWPALALLRPRLAAMTNDLRIVLAFFFVSFGLWLVQYGIYRYLLPLEMLSGLAVVLLLARLPRRWRGAAQLAAVIVIVASTVQPHWGRARFAPALTTMTRLPANSLVVISSWDPLAHGVLRLEGRVPVLSMHNNFMWPDRCTRLQEQVWTRLATHEGPLWLLREGGDRVDDQESQLAAYGLQRAGACRDLPTDYETLSLCPLVRHPVPATCPPSTAGSGR</sequence>
<comment type="caution">
    <text evidence="2">The sequence shown here is derived from an EMBL/GenBank/DDBJ whole genome shotgun (WGS) entry which is preliminary data.</text>
</comment>
<dbReference type="Proteomes" id="UP000029385">
    <property type="component" value="Unassembled WGS sequence"/>
</dbReference>
<keyword evidence="1" id="KW-0812">Transmembrane</keyword>
<feature type="transmembrane region" description="Helical" evidence="1">
    <location>
        <begin position="319"/>
        <end position="336"/>
    </location>
</feature>
<feature type="transmembrane region" description="Helical" evidence="1">
    <location>
        <begin position="119"/>
        <end position="138"/>
    </location>
</feature>
<dbReference type="PATRIC" id="fig|1121015.4.peg.2189"/>